<dbReference type="GO" id="GO:0003824">
    <property type="term" value="F:catalytic activity"/>
    <property type="evidence" value="ECO:0007669"/>
    <property type="project" value="InterPro"/>
</dbReference>
<feature type="binding site" evidence="3">
    <location>
        <begin position="111"/>
        <end position="115"/>
    </location>
    <ligand>
        <name>substrate</name>
    </ligand>
</feature>
<dbReference type="PANTHER" id="PTHR42997:SF1">
    <property type="entry name" value="AP-4-A PHOSPHORYLASE"/>
    <property type="match status" value="1"/>
</dbReference>
<keyword evidence="1" id="KW-0547">Nucleotide-binding</keyword>
<evidence type="ECO:0000256" key="1">
    <source>
        <dbReference type="ARBA" id="ARBA00022741"/>
    </source>
</evidence>
<organism evidence="6 7">
    <name type="scientific">Aerophobetes bacterium</name>
    <dbReference type="NCBI Taxonomy" id="2030807"/>
    <lineage>
        <taxon>Bacteria</taxon>
        <taxon>Candidatus Aerophobota</taxon>
    </lineage>
</organism>
<sequence length="160" mass="18306">MKRLWAPWRAKYILNKKGKGCIFCQKSKEAKDEENYILLRGKKCLVVLNIFPYNNGHLMIAPYRHIGSIEELGKEEAAEMMEVLSRMIVLLKEVLHPEGFNVGINLGDVAGAGIVDHLHLHIVPRWKGDCNFMPVFSETKVISESLKETYGKLKKKLLEK</sequence>
<evidence type="ECO:0000256" key="3">
    <source>
        <dbReference type="PIRSR" id="PIRSR639383-2"/>
    </source>
</evidence>
<name>A0A523S5E9_UNCAE</name>
<dbReference type="CDD" id="cd01275">
    <property type="entry name" value="FHIT"/>
    <property type="match status" value="1"/>
</dbReference>
<feature type="domain" description="HIT" evidence="5">
    <location>
        <begin position="22"/>
        <end position="132"/>
    </location>
</feature>
<dbReference type="InterPro" id="IPR036265">
    <property type="entry name" value="HIT-like_sf"/>
</dbReference>
<feature type="binding site" evidence="3">
    <location>
        <position position="121"/>
    </location>
    <ligand>
        <name>substrate</name>
    </ligand>
</feature>
<evidence type="ECO:0000313" key="6">
    <source>
        <dbReference type="EMBL" id="TET13217.1"/>
    </source>
</evidence>
<dbReference type="GO" id="GO:0000166">
    <property type="term" value="F:nucleotide binding"/>
    <property type="evidence" value="ECO:0007669"/>
    <property type="project" value="UniProtKB-KW"/>
</dbReference>
<protein>
    <submittedName>
        <fullName evidence="6">HIT domain-containing protein</fullName>
    </submittedName>
</protein>
<feature type="active site" description="Tele-AMP-histidine intermediate" evidence="2">
    <location>
        <position position="119"/>
    </location>
</feature>
<gene>
    <name evidence="6" type="ORF">E3J84_00340</name>
</gene>
<dbReference type="Gene3D" id="3.30.428.10">
    <property type="entry name" value="HIT-like"/>
    <property type="match status" value="1"/>
</dbReference>
<dbReference type="InterPro" id="IPR011146">
    <property type="entry name" value="HIT-like"/>
</dbReference>
<evidence type="ECO:0000313" key="7">
    <source>
        <dbReference type="Proteomes" id="UP000316360"/>
    </source>
</evidence>
<evidence type="ECO:0000256" key="2">
    <source>
        <dbReference type="PIRSR" id="PIRSR639383-1"/>
    </source>
</evidence>
<dbReference type="SUPFAM" id="SSF54197">
    <property type="entry name" value="HIT-like"/>
    <property type="match status" value="1"/>
</dbReference>
<evidence type="ECO:0000256" key="4">
    <source>
        <dbReference type="PROSITE-ProRule" id="PRU00464"/>
    </source>
</evidence>
<reference evidence="6 7" key="1">
    <citation type="submission" date="2019-03" db="EMBL/GenBank/DDBJ databases">
        <title>Metabolic potential of uncultured bacteria and archaea associated with petroleum seepage in deep-sea sediments.</title>
        <authorList>
            <person name="Dong X."/>
            <person name="Hubert C."/>
        </authorList>
    </citation>
    <scope>NUCLEOTIDE SEQUENCE [LARGE SCALE GENOMIC DNA]</scope>
    <source>
        <strain evidence="6">E44_bin7</strain>
    </source>
</reference>
<dbReference type="PANTHER" id="PTHR42997">
    <property type="entry name" value="HIT FAMILY HYDROLASE"/>
    <property type="match status" value="1"/>
</dbReference>
<feature type="binding site" evidence="3">
    <location>
        <position position="49"/>
    </location>
    <ligand>
        <name>substrate</name>
    </ligand>
</feature>
<dbReference type="AlphaFoldDB" id="A0A523S5E9"/>
<dbReference type="PROSITE" id="PS51084">
    <property type="entry name" value="HIT_2"/>
    <property type="match status" value="1"/>
</dbReference>
<dbReference type="InterPro" id="IPR039383">
    <property type="entry name" value="FHIT"/>
</dbReference>
<dbReference type="Proteomes" id="UP000316360">
    <property type="component" value="Unassembled WGS sequence"/>
</dbReference>
<comment type="caution">
    <text evidence="6">The sequence shown here is derived from an EMBL/GenBank/DDBJ whole genome shotgun (WGS) entry which is preliminary data.</text>
</comment>
<dbReference type="InterPro" id="IPR052908">
    <property type="entry name" value="AP-4-A_phosphorylase"/>
</dbReference>
<dbReference type="EMBL" id="SOKJ01000019">
    <property type="protein sequence ID" value="TET13217.1"/>
    <property type="molecule type" value="Genomic_DNA"/>
</dbReference>
<dbReference type="Pfam" id="PF01230">
    <property type="entry name" value="HIT"/>
    <property type="match status" value="1"/>
</dbReference>
<accession>A0A523S5E9</accession>
<proteinExistence type="predicted"/>
<feature type="short sequence motif" description="Histidine triad motif" evidence="4">
    <location>
        <begin position="117"/>
        <end position="121"/>
    </location>
</feature>
<evidence type="ECO:0000259" key="5">
    <source>
        <dbReference type="PROSITE" id="PS51084"/>
    </source>
</evidence>